<feature type="compositionally biased region" description="Basic and acidic residues" evidence="1">
    <location>
        <begin position="426"/>
        <end position="441"/>
    </location>
</feature>
<dbReference type="VEuPathDB" id="TriTrypDB:Tb427_000473400"/>
<dbReference type="EMBL" id="KY404442">
    <property type="protein sequence ID" value="ARB50693.1"/>
    <property type="molecule type" value="Genomic_DNA"/>
</dbReference>
<name>A0A1V0FY87_9TRYP</name>
<reference evidence="3" key="1">
    <citation type="submission" date="2016-12" db="EMBL/GenBank/DDBJ databases">
        <title>Extending the VSGnome of Trypanosoma brucei strain TREU927.</title>
        <authorList>
            <person name="Cross G.A."/>
        </authorList>
    </citation>
    <scope>NUCLEOTIDE SEQUENCE</scope>
    <source>
        <strain evidence="3">Tb927.99.606</strain>
    </source>
</reference>
<sequence length="441" mass="46510">MYTRATFATMLVAVLCGAQDEQSAVAAVTYICTEKVYMAQLKQHFEGTIIAAQKATSALRAESEKYALAAAAVADQNAAMGYLALAALAKTKADQAVQDNAAQVVASREAVKQLTARLDLIAAALEMRPKNEPAKQSVTFTDTDETLTGGTSTGKCTITLNQPPSRGSECDSTEDRTPALKLESQQLRTAKQIKAAQDTFFTYGTPKIIALGAGTVTTASMTANTAKDCSGGASNRKSLTNGLGADLKFADEARYTATSLFGDGDAATSCADPSKLQDKKDGFLDKLKAGLCNAKDKHPVRAAAVATSSPKELAEDPDMLKIAAQLLTYPPGNLDPEKADDKKKLQKSVAEIFGSETKPLTENFLKTLTQPKVTYKVAGKVETKTIEEIANSPEAGLAFSFFSSKRYQKPAEATAKTAPEANVKSDAADKTGESKDGGNTA</sequence>
<feature type="signal peptide" evidence="2">
    <location>
        <begin position="1"/>
        <end position="26"/>
    </location>
</feature>
<feature type="compositionally biased region" description="Low complexity" evidence="1">
    <location>
        <begin position="410"/>
        <end position="421"/>
    </location>
</feature>
<protein>
    <submittedName>
        <fullName evidence="3">Variant surface glycoprotein</fullName>
    </submittedName>
</protein>
<accession>A0A1V0FY87</accession>
<feature type="region of interest" description="Disordered" evidence="1">
    <location>
        <begin position="410"/>
        <end position="441"/>
    </location>
</feature>
<feature type="chain" id="PRO_5013115495" evidence="2">
    <location>
        <begin position="27"/>
        <end position="441"/>
    </location>
</feature>
<evidence type="ECO:0000256" key="1">
    <source>
        <dbReference type="SAM" id="MobiDB-lite"/>
    </source>
</evidence>
<dbReference type="AlphaFoldDB" id="A0A1V0FY87"/>
<evidence type="ECO:0000313" key="3">
    <source>
        <dbReference type="EMBL" id="ARB50693.1"/>
    </source>
</evidence>
<dbReference type="SUPFAM" id="SSF58087">
    <property type="entry name" value="Variant surface glycoprotein (N-terminal domain)"/>
    <property type="match status" value="1"/>
</dbReference>
<keyword evidence="2" id="KW-0732">Signal</keyword>
<organism evidence="3">
    <name type="scientific">Trypanosoma brucei</name>
    <dbReference type="NCBI Taxonomy" id="5691"/>
    <lineage>
        <taxon>Eukaryota</taxon>
        <taxon>Discoba</taxon>
        <taxon>Euglenozoa</taxon>
        <taxon>Kinetoplastea</taxon>
        <taxon>Metakinetoplastina</taxon>
        <taxon>Trypanosomatida</taxon>
        <taxon>Trypanosomatidae</taxon>
        <taxon>Trypanosoma</taxon>
    </lineage>
</organism>
<proteinExistence type="predicted"/>
<evidence type="ECO:0000256" key="2">
    <source>
        <dbReference type="SAM" id="SignalP"/>
    </source>
</evidence>